<reference evidence="3 4" key="1">
    <citation type="submission" date="2016-10" db="EMBL/GenBank/DDBJ databases">
        <authorList>
            <person name="Varghese N."/>
            <person name="Submissions S."/>
        </authorList>
    </citation>
    <scope>NUCLEOTIDE SEQUENCE [LARGE SCALE GENOMIC DNA]</scope>
    <source>
        <strain evidence="3 4">DSM 29073</strain>
    </source>
</reference>
<dbReference type="InterPro" id="IPR036291">
    <property type="entry name" value="NAD(P)-bd_dom_sf"/>
</dbReference>
<dbReference type="RefSeq" id="WP_103984238.1">
    <property type="nucleotide sequence ID" value="NZ_FNVS01000021.1"/>
</dbReference>
<accession>A0A8G2F629</accession>
<dbReference type="AlphaFoldDB" id="A0A8G2F629"/>
<dbReference type="Pfam" id="PF00106">
    <property type="entry name" value="adh_short"/>
    <property type="match status" value="1"/>
</dbReference>
<evidence type="ECO:0000313" key="3">
    <source>
        <dbReference type="EMBL" id="SEG21879.1"/>
    </source>
</evidence>
<dbReference type="Gene3D" id="3.40.50.720">
    <property type="entry name" value="NAD(P)-binding Rossmann-like Domain"/>
    <property type="match status" value="1"/>
</dbReference>
<organism evidence="3 4">
    <name type="scientific">Parabacteroides chinchillae</name>
    <dbReference type="NCBI Taxonomy" id="871327"/>
    <lineage>
        <taxon>Bacteria</taxon>
        <taxon>Pseudomonadati</taxon>
        <taxon>Bacteroidota</taxon>
        <taxon>Bacteroidia</taxon>
        <taxon>Bacteroidales</taxon>
        <taxon>Tannerellaceae</taxon>
        <taxon>Parabacteroides</taxon>
    </lineage>
</organism>
<dbReference type="EMBL" id="FNVS01000021">
    <property type="protein sequence ID" value="SEG21879.1"/>
    <property type="molecule type" value="Genomic_DNA"/>
</dbReference>
<dbReference type="GO" id="GO:0016491">
    <property type="term" value="F:oxidoreductase activity"/>
    <property type="evidence" value="ECO:0007669"/>
    <property type="project" value="UniProtKB-KW"/>
</dbReference>
<dbReference type="Proteomes" id="UP000236725">
    <property type="component" value="Unassembled WGS sequence"/>
</dbReference>
<sequence length="242" mass="27213">MKRIVIVGATSGIGNEVAKGYLKLGWRIGVAGRRQEELEKFQALAPEKVEIQVLDVTDADAPEKLQLLINKLGGMDLFFLSSGVGSQNLQLDIRIELNTAKTNVEGFIRMVTTAFDYFRKQSGGHIAVISSIAGTKGLGSAPAYSATKRFQNTYIEALEQLSCMEKLNIRFTDVRPGFVATALLKNDKYPMLMHADKVASHIIRALNNKRHVATIDFRYAVLVFFWRMIPRWLWRNLPVRNN</sequence>
<proteinExistence type="inferred from homology"/>
<evidence type="ECO:0000256" key="1">
    <source>
        <dbReference type="ARBA" id="ARBA00006484"/>
    </source>
</evidence>
<dbReference type="PANTHER" id="PTHR44196">
    <property type="entry name" value="DEHYDROGENASE/REDUCTASE SDR FAMILY MEMBER 7B"/>
    <property type="match status" value="1"/>
</dbReference>
<comment type="similarity">
    <text evidence="1">Belongs to the short-chain dehydrogenases/reductases (SDR) family.</text>
</comment>
<keyword evidence="4" id="KW-1185">Reference proteome</keyword>
<dbReference type="PANTHER" id="PTHR44196:SF3">
    <property type="entry name" value="SHORT CHAIN DEHYDROGENASE FAMILY PROTEIN"/>
    <property type="match status" value="1"/>
</dbReference>
<dbReference type="GO" id="GO:0016020">
    <property type="term" value="C:membrane"/>
    <property type="evidence" value="ECO:0007669"/>
    <property type="project" value="TreeGrafter"/>
</dbReference>
<dbReference type="InterPro" id="IPR002347">
    <property type="entry name" value="SDR_fam"/>
</dbReference>
<protein>
    <submittedName>
        <fullName evidence="3">Short-chain dehydrogenase</fullName>
    </submittedName>
</protein>
<evidence type="ECO:0000313" key="4">
    <source>
        <dbReference type="Proteomes" id="UP000236725"/>
    </source>
</evidence>
<name>A0A8G2F629_9BACT</name>
<evidence type="ECO:0000256" key="2">
    <source>
        <dbReference type="ARBA" id="ARBA00023002"/>
    </source>
</evidence>
<comment type="caution">
    <text evidence="3">The sequence shown here is derived from an EMBL/GenBank/DDBJ whole genome shotgun (WGS) entry which is preliminary data.</text>
</comment>
<gene>
    <name evidence="3" type="ORF">SAMN05444001_12131</name>
</gene>
<keyword evidence="2" id="KW-0560">Oxidoreductase</keyword>
<dbReference type="SUPFAM" id="SSF51735">
    <property type="entry name" value="NAD(P)-binding Rossmann-fold domains"/>
    <property type="match status" value="1"/>
</dbReference>
<dbReference type="PRINTS" id="PR00081">
    <property type="entry name" value="GDHRDH"/>
</dbReference>